<feature type="transmembrane region" description="Helical" evidence="1">
    <location>
        <begin position="259"/>
        <end position="277"/>
    </location>
</feature>
<feature type="transmembrane region" description="Helical" evidence="1">
    <location>
        <begin position="236"/>
        <end position="254"/>
    </location>
</feature>
<dbReference type="RefSeq" id="WP_009583276.1">
    <property type="nucleotide sequence ID" value="NZ_AMZN01000114.1"/>
</dbReference>
<dbReference type="EMBL" id="AMZN01000114">
    <property type="protein sequence ID" value="ELR68440.1"/>
    <property type="molecule type" value="Genomic_DNA"/>
</dbReference>
<feature type="transmembrane region" description="Helical" evidence="1">
    <location>
        <begin position="137"/>
        <end position="155"/>
    </location>
</feature>
<dbReference type="Proteomes" id="UP000011135">
    <property type="component" value="Unassembled WGS sequence"/>
</dbReference>
<reference evidence="2 3" key="1">
    <citation type="submission" date="2012-12" db="EMBL/GenBank/DDBJ databases">
        <title>Genome assembly of Fulvivirga imtechensis AK7.</title>
        <authorList>
            <person name="Nupur N."/>
            <person name="Khatri I."/>
            <person name="Kumar R."/>
            <person name="Subramanian S."/>
            <person name="Pinnaka A."/>
        </authorList>
    </citation>
    <scope>NUCLEOTIDE SEQUENCE [LARGE SCALE GENOMIC DNA]</scope>
    <source>
        <strain evidence="2 3">AK7</strain>
    </source>
</reference>
<dbReference type="PATRIC" id="fig|1237149.3.peg.5475"/>
<feature type="transmembrane region" description="Helical" evidence="1">
    <location>
        <begin position="37"/>
        <end position="54"/>
    </location>
</feature>
<keyword evidence="3" id="KW-1185">Reference proteome</keyword>
<dbReference type="OrthoDB" id="976812at2"/>
<protein>
    <recommendedName>
        <fullName evidence="4">UbiA prenyltransferase</fullName>
    </recommendedName>
</protein>
<keyword evidence="1" id="KW-1133">Transmembrane helix</keyword>
<evidence type="ECO:0008006" key="4">
    <source>
        <dbReference type="Google" id="ProtNLM"/>
    </source>
</evidence>
<feature type="transmembrane region" description="Helical" evidence="1">
    <location>
        <begin position="161"/>
        <end position="184"/>
    </location>
</feature>
<keyword evidence="1" id="KW-0812">Transmembrane</keyword>
<dbReference type="STRING" id="1237149.C900_00361"/>
<accession>L8JHZ3</accession>
<comment type="caution">
    <text evidence="2">The sequence shown here is derived from an EMBL/GenBank/DDBJ whole genome shotgun (WGS) entry which is preliminary data.</text>
</comment>
<feature type="transmembrane region" description="Helical" evidence="1">
    <location>
        <begin position="79"/>
        <end position="100"/>
    </location>
</feature>
<feature type="transmembrane region" description="Helical" evidence="1">
    <location>
        <begin position="205"/>
        <end position="224"/>
    </location>
</feature>
<proteinExistence type="predicted"/>
<feature type="transmembrane region" description="Helical" evidence="1">
    <location>
        <begin position="12"/>
        <end position="31"/>
    </location>
</feature>
<evidence type="ECO:0000313" key="2">
    <source>
        <dbReference type="EMBL" id="ELR68440.1"/>
    </source>
</evidence>
<name>L8JHZ3_9BACT</name>
<feature type="transmembrane region" description="Helical" evidence="1">
    <location>
        <begin position="106"/>
        <end position="125"/>
    </location>
</feature>
<dbReference type="eggNOG" id="ENOG5032Y8X">
    <property type="taxonomic scope" value="Bacteria"/>
</dbReference>
<keyword evidence="1" id="KW-0472">Membrane</keyword>
<evidence type="ECO:0000313" key="3">
    <source>
        <dbReference type="Proteomes" id="UP000011135"/>
    </source>
</evidence>
<evidence type="ECO:0000256" key="1">
    <source>
        <dbReference type="SAM" id="Phobius"/>
    </source>
</evidence>
<gene>
    <name evidence="2" type="ORF">C900_00361</name>
</gene>
<dbReference type="AlphaFoldDB" id="L8JHZ3"/>
<organism evidence="2 3">
    <name type="scientific">Fulvivirga imtechensis AK7</name>
    <dbReference type="NCBI Taxonomy" id="1237149"/>
    <lineage>
        <taxon>Bacteria</taxon>
        <taxon>Pseudomonadati</taxon>
        <taxon>Bacteroidota</taxon>
        <taxon>Cytophagia</taxon>
        <taxon>Cytophagales</taxon>
        <taxon>Fulvivirgaceae</taxon>
        <taxon>Fulvivirga</taxon>
    </lineage>
</organism>
<sequence>MVKSILCVLKYLNILSLDVVAGACISSYFIADLLNVQLYWESIALLGLTVWLIYTFDHLNDAKQVGCLASTSRHRFHQVYFKELTLTSIAVLFFAAFLMFQVPVSTVVWGAALACLVIAYFFMLFLMKLKAVYHKEIMIALLYAAGIMLAPLSVFKGALNMNILLIFSQFTLLAFTNLLTFAVFEIHSDEKDDFPSLARLIGEGRAILLLRIFIVIQLLITLTLCFQPDLRSLEEILALMVALLGGVVFLRTYFIKMEVYRIVGDAIFLVPLIGILVN</sequence>